<evidence type="ECO:0000256" key="4">
    <source>
        <dbReference type="ARBA" id="ARBA00022840"/>
    </source>
</evidence>
<dbReference type="InterPro" id="IPR003593">
    <property type="entry name" value="AAA+_ATPase"/>
</dbReference>
<dbReference type="PROSITE" id="PS00211">
    <property type="entry name" value="ABC_TRANSPORTER_1"/>
    <property type="match status" value="1"/>
</dbReference>
<accession>A0A7J3M3Z5</accession>
<dbReference type="GO" id="GO:0016887">
    <property type="term" value="F:ATP hydrolysis activity"/>
    <property type="evidence" value="ECO:0007669"/>
    <property type="project" value="InterPro"/>
</dbReference>
<evidence type="ECO:0000256" key="1">
    <source>
        <dbReference type="ARBA" id="ARBA00005417"/>
    </source>
</evidence>
<dbReference type="InterPro" id="IPR017871">
    <property type="entry name" value="ABC_transporter-like_CS"/>
</dbReference>
<evidence type="ECO:0000313" key="7">
    <source>
        <dbReference type="EMBL" id="HGT83613.1"/>
    </source>
</evidence>
<dbReference type="SMART" id="SM00382">
    <property type="entry name" value="AAA"/>
    <property type="match status" value="1"/>
</dbReference>
<dbReference type="PROSITE" id="PS50893">
    <property type="entry name" value="ABC_TRANSPORTER_2"/>
    <property type="match status" value="1"/>
</dbReference>
<feature type="domain" description="ABC transporter" evidence="6">
    <location>
        <begin position="5"/>
        <end position="220"/>
    </location>
</feature>
<protein>
    <submittedName>
        <fullName evidence="7">ATP-binding cassette domain-containing protein</fullName>
    </submittedName>
</protein>
<evidence type="ECO:0000256" key="3">
    <source>
        <dbReference type="ARBA" id="ARBA00022741"/>
    </source>
</evidence>
<reference evidence="7" key="1">
    <citation type="journal article" date="2020" name="mSystems">
        <title>Genome- and Community-Level Interaction Insights into Carbon Utilization and Element Cycling Functions of Hydrothermarchaeota in Hydrothermal Sediment.</title>
        <authorList>
            <person name="Zhou Z."/>
            <person name="Liu Y."/>
            <person name="Xu W."/>
            <person name="Pan J."/>
            <person name="Luo Z.H."/>
            <person name="Li M."/>
        </authorList>
    </citation>
    <scope>NUCLEOTIDE SEQUENCE [LARGE SCALE GENOMIC DNA]</scope>
    <source>
        <strain evidence="7">SpSt-587</strain>
    </source>
</reference>
<dbReference type="GO" id="GO:0005524">
    <property type="term" value="F:ATP binding"/>
    <property type="evidence" value="ECO:0007669"/>
    <property type="project" value="UniProtKB-KW"/>
</dbReference>
<proteinExistence type="inferred from homology"/>
<dbReference type="EMBL" id="DSYZ01000145">
    <property type="protein sequence ID" value="HGT83613.1"/>
    <property type="molecule type" value="Genomic_DNA"/>
</dbReference>
<name>A0A7J3M3Z5_ARCFL</name>
<keyword evidence="4 7" id="KW-0067">ATP-binding</keyword>
<dbReference type="InterPro" id="IPR027417">
    <property type="entry name" value="P-loop_NTPase"/>
</dbReference>
<comment type="similarity">
    <text evidence="1">Belongs to the ABC transporter superfamily.</text>
</comment>
<dbReference type="SUPFAM" id="SSF52540">
    <property type="entry name" value="P-loop containing nucleoside triphosphate hydrolases"/>
    <property type="match status" value="1"/>
</dbReference>
<dbReference type="AlphaFoldDB" id="A0A7J3M3Z5"/>
<dbReference type="InterPro" id="IPR003439">
    <property type="entry name" value="ABC_transporter-like_ATP-bd"/>
</dbReference>
<dbReference type="PANTHER" id="PTHR43820:SF7">
    <property type="entry name" value="BRANCHED-CHAIN AMINO ACID TRANSPORT ATP-BINDING PROTEIN LIVF-RELATED"/>
    <property type="match status" value="1"/>
</dbReference>
<keyword evidence="5" id="KW-0029">Amino-acid transport</keyword>
<evidence type="ECO:0000256" key="5">
    <source>
        <dbReference type="ARBA" id="ARBA00022970"/>
    </source>
</evidence>
<keyword evidence="2" id="KW-0813">Transport</keyword>
<evidence type="ECO:0000259" key="6">
    <source>
        <dbReference type="PROSITE" id="PS50893"/>
    </source>
</evidence>
<gene>
    <name evidence="7" type="ORF">ENT52_07820</name>
</gene>
<evidence type="ECO:0000256" key="2">
    <source>
        <dbReference type="ARBA" id="ARBA00022448"/>
    </source>
</evidence>
<keyword evidence="3" id="KW-0547">Nucleotide-binding</keyword>
<organism evidence="7">
    <name type="scientific">Archaeoglobus fulgidus</name>
    <dbReference type="NCBI Taxonomy" id="2234"/>
    <lineage>
        <taxon>Archaea</taxon>
        <taxon>Methanobacteriati</taxon>
        <taxon>Methanobacteriota</taxon>
        <taxon>Archaeoglobi</taxon>
        <taxon>Archaeoglobales</taxon>
        <taxon>Archaeoglobaceae</taxon>
        <taxon>Archaeoglobus</taxon>
    </lineage>
</organism>
<comment type="caution">
    <text evidence="7">The sequence shown here is derived from an EMBL/GenBank/DDBJ whole genome shotgun (WGS) entry which is preliminary data.</text>
</comment>
<dbReference type="PANTHER" id="PTHR43820">
    <property type="entry name" value="HIGH-AFFINITY BRANCHED-CHAIN AMINO ACID TRANSPORT ATP-BINDING PROTEIN LIVF"/>
    <property type="match status" value="1"/>
</dbReference>
<sequence>MEKLLEATKILFEKNSRRILDLVDFKLEKGITLVVGPNASGKSSLLKVLAGVYKPKSGKVLLDGKDITNLPPSTRLNLGVVLAPERMKVALSLSVEENLRFANVQKAYEIFPELRKLEKRKGKDLSGGERQMLVLARAFSTNARYLLLDEPFQGLHSELRKRVVEKIEELSNLCAVAIVTHDEIEEILSIVDSVYVLVGGKVAFSGSKDEGEEIIRKMFL</sequence>
<dbReference type="InterPro" id="IPR052156">
    <property type="entry name" value="BCAA_Transport_ATP-bd_LivF"/>
</dbReference>
<dbReference type="Gene3D" id="3.40.50.300">
    <property type="entry name" value="P-loop containing nucleotide triphosphate hydrolases"/>
    <property type="match status" value="1"/>
</dbReference>
<dbReference type="GO" id="GO:0015658">
    <property type="term" value="F:branched-chain amino acid transmembrane transporter activity"/>
    <property type="evidence" value="ECO:0007669"/>
    <property type="project" value="TreeGrafter"/>
</dbReference>
<dbReference type="GO" id="GO:0015807">
    <property type="term" value="P:L-amino acid transport"/>
    <property type="evidence" value="ECO:0007669"/>
    <property type="project" value="TreeGrafter"/>
</dbReference>
<dbReference type="Pfam" id="PF00005">
    <property type="entry name" value="ABC_tran"/>
    <property type="match status" value="1"/>
</dbReference>